<dbReference type="Proteomes" id="UP000037122">
    <property type="component" value="Unassembled WGS sequence"/>
</dbReference>
<evidence type="ECO:0000313" key="2">
    <source>
        <dbReference type="EMBL" id="KND96463.1"/>
    </source>
</evidence>
<feature type="transmembrane region" description="Helical" evidence="1">
    <location>
        <begin position="36"/>
        <end position="65"/>
    </location>
</feature>
<keyword evidence="1" id="KW-1133">Transmembrane helix</keyword>
<evidence type="ECO:0000256" key="1">
    <source>
        <dbReference type="SAM" id="Phobius"/>
    </source>
</evidence>
<dbReference type="VEuPathDB" id="FungiDB:QG37_07200"/>
<gene>
    <name evidence="2" type="ORF">QG37_07200</name>
</gene>
<keyword evidence="1" id="KW-0472">Membrane</keyword>
<accession>A0A0L0NQW5</accession>
<proteinExistence type="predicted"/>
<comment type="caution">
    <text evidence="2">The sequence shown here is derived from an EMBL/GenBank/DDBJ whole genome shotgun (WGS) entry which is preliminary data.</text>
</comment>
<evidence type="ECO:0000313" key="3">
    <source>
        <dbReference type="Proteomes" id="UP000037122"/>
    </source>
</evidence>
<dbReference type="AlphaFoldDB" id="A0A0L0NQW5"/>
<sequence length="140" mass="15440">MVKLTWTVLLKRLVLQEALALVPVRLLVLVQVLLPALVLVHLALVPLARVVGAVLLDPALLLLLVTSLRGQKSAFQTQLITNRIQVPLVENRSNDFSLLRCILFSTTEPMSSISVFSKWVKVPMAKSIKLKTLLQASSLP</sequence>
<dbReference type="EMBL" id="LGST01000055">
    <property type="protein sequence ID" value="KND96463.1"/>
    <property type="molecule type" value="Genomic_DNA"/>
</dbReference>
<keyword evidence="1" id="KW-0812">Transmembrane</keyword>
<reference evidence="3" key="1">
    <citation type="journal article" date="2015" name="BMC Genomics">
        <title>Draft genome of a commonly misdiagnosed multidrug resistant pathogen Candida auris.</title>
        <authorList>
            <person name="Chatterjee S."/>
            <person name="Alampalli S.V."/>
            <person name="Nageshan R.K."/>
            <person name="Chettiar S.T."/>
            <person name="Joshi S."/>
            <person name="Tatu U.S."/>
        </authorList>
    </citation>
    <scope>NUCLEOTIDE SEQUENCE [LARGE SCALE GENOMIC DNA]</scope>
    <source>
        <strain evidence="3">6684</strain>
    </source>
</reference>
<name>A0A0L0NQW5_CANAR</name>
<protein>
    <submittedName>
        <fullName evidence="2">Uncharacterized protein</fullName>
    </submittedName>
</protein>
<organism evidence="2 3">
    <name type="scientific">Candidozyma auris</name>
    <name type="common">Yeast</name>
    <name type="synonym">Candida auris</name>
    <dbReference type="NCBI Taxonomy" id="498019"/>
    <lineage>
        <taxon>Eukaryota</taxon>
        <taxon>Fungi</taxon>
        <taxon>Dikarya</taxon>
        <taxon>Ascomycota</taxon>
        <taxon>Saccharomycotina</taxon>
        <taxon>Pichiomycetes</taxon>
        <taxon>Metschnikowiaceae</taxon>
        <taxon>Candidozyma</taxon>
    </lineage>
</organism>